<feature type="transmembrane region" description="Helical" evidence="2">
    <location>
        <begin position="29"/>
        <end position="49"/>
    </location>
</feature>
<dbReference type="EMBL" id="QEFC01001287">
    <property type="protein sequence ID" value="KAE9458492.1"/>
    <property type="molecule type" value="Genomic_DNA"/>
</dbReference>
<feature type="region of interest" description="Disordered" evidence="1">
    <location>
        <begin position="1"/>
        <end position="24"/>
    </location>
</feature>
<feature type="non-terminal residue" evidence="3">
    <location>
        <position position="1"/>
    </location>
</feature>
<feature type="region of interest" description="Disordered" evidence="1">
    <location>
        <begin position="53"/>
        <end position="83"/>
    </location>
</feature>
<gene>
    <name evidence="3" type="ORF">C3L33_09605</name>
</gene>
<comment type="caution">
    <text evidence="3">The sequence shown here is derived from an EMBL/GenBank/DDBJ whole genome shotgun (WGS) entry which is preliminary data.</text>
</comment>
<accession>A0A6A4LMG0</accession>
<name>A0A6A4LMG0_9ERIC</name>
<feature type="compositionally biased region" description="Basic and acidic residues" evidence="1">
    <location>
        <begin position="1"/>
        <end position="16"/>
    </location>
</feature>
<reference evidence="3" key="1">
    <citation type="journal article" date="2019" name="Genome Biol. Evol.">
        <title>The Rhododendron genome and chromosomal organization provide insight into shared whole-genome duplications across the heath family (Ericaceae).</title>
        <authorList>
            <person name="Soza V.L."/>
            <person name="Lindsley D."/>
            <person name="Waalkes A."/>
            <person name="Ramage E."/>
            <person name="Patwardhan R.P."/>
            <person name="Burton J.N."/>
            <person name="Adey A."/>
            <person name="Kumar A."/>
            <person name="Qiu R."/>
            <person name="Shendure J."/>
            <person name="Hall B."/>
        </authorList>
    </citation>
    <scope>NUCLEOTIDE SEQUENCE</scope>
    <source>
        <strain evidence="3">RSF 1966-606</strain>
    </source>
</reference>
<sequence>MAGDEKKSGDGHKPAGGDHGSYGRRKLPYSPYTLAFGGLVFAATIYYLAKYAKKPPAPPRNDPRDATRATANKPEDSPPRRYT</sequence>
<keyword evidence="2" id="KW-0812">Transmembrane</keyword>
<keyword evidence="2" id="KW-0472">Membrane</keyword>
<dbReference type="OrthoDB" id="1892673at2759"/>
<proteinExistence type="predicted"/>
<evidence type="ECO:0000256" key="1">
    <source>
        <dbReference type="SAM" id="MobiDB-lite"/>
    </source>
</evidence>
<feature type="compositionally biased region" description="Basic and acidic residues" evidence="1">
    <location>
        <begin position="61"/>
        <end position="83"/>
    </location>
</feature>
<evidence type="ECO:0000256" key="2">
    <source>
        <dbReference type="SAM" id="Phobius"/>
    </source>
</evidence>
<organism evidence="3">
    <name type="scientific">Rhododendron williamsianum</name>
    <dbReference type="NCBI Taxonomy" id="262921"/>
    <lineage>
        <taxon>Eukaryota</taxon>
        <taxon>Viridiplantae</taxon>
        <taxon>Streptophyta</taxon>
        <taxon>Embryophyta</taxon>
        <taxon>Tracheophyta</taxon>
        <taxon>Spermatophyta</taxon>
        <taxon>Magnoliopsida</taxon>
        <taxon>eudicotyledons</taxon>
        <taxon>Gunneridae</taxon>
        <taxon>Pentapetalae</taxon>
        <taxon>asterids</taxon>
        <taxon>Ericales</taxon>
        <taxon>Ericaceae</taxon>
        <taxon>Ericoideae</taxon>
        <taxon>Rhodoreae</taxon>
        <taxon>Rhododendron</taxon>
    </lineage>
</organism>
<protein>
    <submittedName>
        <fullName evidence="3">Uncharacterized protein</fullName>
    </submittedName>
</protein>
<evidence type="ECO:0000313" key="3">
    <source>
        <dbReference type="EMBL" id="KAE9458492.1"/>
    </source>
</evidence>
<dbReference type="AlphaFoldDB" id="A0A6A4LMG0"/>
<keyword evidence="2" id="KW-1133">Transmembrane helix</keyword>